<accession>A0A1J9RUL1</accession>
<sequence>MAGSINYARMRELTMQEGQDDTVTVNTRALIDKVLARYSAEFTTLRELVQNAADAGATKATIRLETDPSTRVPLPQTQDPSVLLRHVVKNHTLRSLDVANNGKPFTDADWSRLRCIAEGNPDETKIGAFGVGFYSVFSECDEPFVISGNRTMAFFWKGNTLAVKSGTLPAEQASDSTRFVLDYRKSSDKNGDVTPSPVPDLFELSKFFTTSLTFLALQNIELFVDNFKILHLTKTTSAAAAVSIPSHIGRKSEKGLMEIRDVTHQTANIKAEWTNVIAWDRKESTQEAVAEEPAPAVPSFKGFFARFNIGTASKREQEQKAAQERVQEQQRAVAEDVAGISQATIALRINTVNINTNVPKVLSSELLRATKKPPPGQTRLAILTADQSNPETSITDAFGLTVDRSSDLFASALPTKHGRVFIGFPTGQTTGYQCHIFAPSLIPTVERESIDLSNRHVSTWNEAMLDVAGIACRMAFDSGMTTIKENLSKELKSAGASQPTVDQISKTVPDAVRLLKQWTSEEATPSAVVGRCVEGGFWRASQRAEILSTNGVLPCEKVRVSLLKLGFLQDLPMVPEQIIEENKSFVEKMLSRRILYYLTVEDIVQRLENKPLNEEEMREFLKFTADMSHSDTIDASDLKKLFNAAVLTDDATIIALGSITFYLNAAKYPPDLPFPDSVMPLKYTKDFTRAQLEGFGWAELPVEEWIRYLLEFNQRNGGKSLTKDAEFATQVLKVISKQWDQLRAHQRTEVVALLQPHAVMPTKNGMQTPQQTYHPNVKLFEDLPNLTVLGLKPKFLEALGLRQTIDLDYVFTRLLATPNKAAQDNQPKWSHMDLIEYLTEVRDSIPAKDRTVLAEKPIWPVEEYSGFRGDAKKLYKLQQLYEPGNDNKTLGLPVIKWRANTEYRSTDPKAKFLRELGLRKSPGWNEIVDMMLSSAKVNDPQQYEMALHYFLSNRALWQNIPAAALADKKILPVEAAPFPSLVRPSECVTNPDSSIFGYNILRRDVQPHAAVFGVSRDPPIDACARKLIQSPPISKQEAALYFGYMAGRIADIQSLRQIAQELGSSPIVPLVSPQSGAKMRHIPPHSCFVGESKEFGNILNFVDFGSIANAFLRTVGAKDQPTILELARMVVDNPSKVLQELQAPKYMGLLRQFAVEEGQLKSDKNVWAAFKTRPVLLAFKDEQQDGKVVEVKEKSLLDDDDDDFDDAAIQQVLVSASASQIVVRDNVQYYGVFRHSLLVAPEDEVLEQFYMHLGAEKLSDRVNVEKIAGNPVPGGEHKAAALKALLVERTPIFLISYNKDQIYHDARWLESNLDVKLVSSLTHRLQLPGQRPVSLKTSAGLLRVRSRFQTSTVLYARQDFDFYEVSRELVPLLLKRQNPKHEALILETILSNSLRRLRDKGYDVHRILARKEKQRALEQARLAEEEKQRIANAPPPYAEPTSPKQHPPPGYQQPQIEAAAAANQAPPRTPEKSNVSKMPGAFGSPEHDTPGTQLQRRPSVDTAAANNNRRSKFMSNFTKAFENLTTGNNSNNRSSISSTGGAGPSNTGTGGGQSRPSDPNHMSSDITANLETALQKCRAHNSPHVQSAARTRDIDEARGSYCDSSTSKDLTRWLPEAKPGTGIAVYLANNKPAPTADPAFLAGLDAFADLVSRIGGGVFGLGVGGRGSSNGVLNIFYEETSSTIAFNQGGALFFNYHYFLNLHRAAMAEQDGRRKAHVFWWEAFCHEIAHNLAQEHSAQHVFYEGSFVKETFFAMARLMNAL</sequence>
<feature type="compositionally biased region" description="Gly residues" evidence="1">
    <location>
        <begin position="1540"/>
        <end position="1553"/>
    </location>
</feature>
<dbReference type="Proteomes" id="UP000183809">
    <property type="component" value="Unassembled WGS sequence"/>
</dbReference>
<dbReference type="PANTHER" id="PTHR47839">
    <property type="entry name" value="DOMAIN PROTEIN, PUTATIVE (AFU_ORTHOLOGUE AFUA_6G04830)-RELATED"/>
    <property type="match status" value="1"/>
</dbReference>
<dbReference type="InterPro" id="IPR036890">
    <property type="entry name" value="HATPase_C_sf"/>
</dbReference>
<feature type="compositionally biased region" description="Polar residues" evidence="1">
    <location>
        <begin position="1554"/>
        <end position="1564"/>
    </location>
</feature>
<dbReference type="PANTHER" id="PTHR47839:SF1">
    <property type="entry name" value="DOMAIN PROTEIN, PUTATIVE (AFU_ORTHOLOGUE AFUA_6G04830)-RELATED"/>
    <property type="match status" value="1"/>
</dbReference>
<feature type="compositionally biased region" description="Low complexity" evidence="1">
    <location>
        <begin position="1523"/>
        <end position="1539"/>
    </location>
</feature>
<evidence type="ECO:0000259" key="2">
    <source>
        <dbReference type="Pfam" id="PF25794"/>
    </source>
</evidence>
<evidence type="ECO:0000256" key="1">
    <source>
        <dbReference type="SAM" id="MobiDB-lite"/>
    </source>
</evidence>
<dbReference type="Pfam" id="PF25794">
    <property type="entry name" value="SACS"/>
    <property type="match status" value="1"/>
</dbReference>
<dbReference type="NCBIfam" id="NF047352">
    <property type="entry name" value="P_loop_sacsin"/>
    <property type="match status" value="1"/>
</dbReference>
<feature type="domain" description="Sacsin/Nov" evidence="2">
    <location>
        <begin position="30"/>
        <end position="154"/>
    </location>
</feature>
<name>A0A1J9RUL1_9PEZI</name>
<organism evidence="3 4">
    <name type="scientific">Diplodia corticola</name>
    <dbReference type="NCBI Taxonomy" id="236234"/>
    <lineage>
        <taxon>Eukaryota</taxon>
        <taxon>Fungi</taxon>
        <taxon>Dikarya</taxon>
        <taxon>Ascomycota</taxon>
        <taxon>Pezizomycotina</taxon>
        <taxon>Dothideomycetes</taxon>
        <taxon>Dothideomycetes incertae sedis</taxon>
        <taxon>Botryosphaeriales</taxon>
        <taxon>Botryosphaeriaceae</taxon>
        <taxon>Diplodia</taxon>
    </lineage>
</organism>
<dbReference type="GeneID" id="31016644"/>
<dbReference type="RefSeq" id="XP_020127800.1">
    <property type="nucleotide sequence ID" value="XM_020276383.1"/>
</dbReference>
<feature type="region of interest" description="Disordered" evidence="1">
    <location>
        <begin position="1418"/>
        <end position="1564"/>
    </location>
</feature>
<comment type="caution">
    <text evidence="3">The sequence shown here is derived from an EMBL/GenBank/DDBJ whole genome shotgun (WGS) entry which is preliminary data.</text>
</comment>
<dbReference type="OrthoDB" id="10031156at2759"/>
<feature type="compositionally biased region" description="Polar residues" evidence="1">
    <location>
        <begin position="1504"/>
        <end position="1518"/>
    </location>
</feature>
<keyword evidence="4" id="KW-1185">Reference proteome</keyword>
<gene>
    <name evidence="3" type="ORF">BKCO1_4700032</name>
</gene>
<evidence type="ECO:0000313" key="3">
    <source>
        <dbReference type="EMBL" id="OJD31540.1"/>
    </source>
</evidence>
<evidence type="ECO:0000313" key="4">
    <source>
        <dbReference type="Proteomes" id="UP000183809"/>
    </source>
</evidence>
<dbReference type="EMBL" id="MNUE01000047">
    <property type="protein sequence ID" value="OJD31540.1"/>
    <property type="molecule type" value="Genomic_DNA"/>
</dbReference>
<dbReference type="Gene3D" id="3.30.565.10">
    <property type="entry name" value="Histidine kinase-like ATPase, C-terminal domain"/>
    <property type="match status" value="1"/>
</dbReference>
<feature type="compositionally biased region" description="Basic and acidic residues" evidence="1">
    <location>
        <begin position="1418"/>
        <end position="1429"/>
    </location>
</feature>
<proteinExistence type="predicted"/>
<dbReference type="InterPro" id="IPR022155">
    <property type="entry name" value="DUF3684"/>
</dbReference>
<protein>
    <submittedName>
        <fullName evidence="3">Hatpase c domain-containing protein</fullName>
    </submittedName>
</protein>
<dbReference type="SUPFAM" id="SSF55874">
    <property type="entry name" value="ATPase domain of HSP90 chaperone/DNA topoisomerase II/histidine kinase"/>
    <property type="match status" value="1"/>
</dbReference>
<feature type="compositionally biased region" description="Low complexity" evidence="1">
    <location>
        <begin position="1452"/>
        <end position="1466"/>
    </location>
</feature>
<reference evidence="3 4" key="1">
    <citation type="submission" date="2016-10" db="EMBL/GenBank/DDBJ databases">
        <title>Proteomics and genomics reveal pathogen-plant mechanisms compatible with a hemibiotrophic lifestyle of Diplodia corticola.</title>
        <authorList>
            <person name="Fernandes I."/>
            <person name="De Jonge R."/>
            <person name="Van De Peer Y."/>
            <person name="Devreese B."/>
            <person name="Alves A."/>
            <person name="Esteves A.C."/>
        </authorList>
    </citation>
    <scope>NUCLEOTIDE SEQUENCE [LARGE SCALE GENOMIC DNA]</scope>
    <source>
        <strain evidence="3 4">CBS 112549</strain>
    </source>
</reference>
<dbReference type="InterPro" id="IPR058210">
    <property type="entry name" value="SACS/Nov_dom"/>
</dbReference>
<dbReference type="Pfam" id="PF12449">
    <property type="entry name" value="DUF3684"/>
    <property type="match status" value="1"/>
</dbReference>